<name>A0A931C3M3_9ACTN</name>
<evidence type="ECO:0000313" key="2">
    <source>
        <dbReference type="Proteomes" id="UP000598146"/>
    </source>
</evidence>
<evidence type="ECO:0000313" key="1">
    <source>
        <dbReference type="EMBL" id="MBG0560762.1"/>
    </source>
</evidence>
<dbReference type="Proteomes" id="UP000598146">
    <property type="component" value="Unassembled WGS sequence"/>
</dbReference>
<sequence length="182" mass="19173">MRPEPATALDLWPALLANPSQAQETLAQAAVETIGPRAQAWADGIRATYPNATTEGLARLATLRFTRSAGLRAGLGAIAGPYAPVALLVAAAITQAELVLHLAAAYGRNATDPQRVAELVRLVPFEKRWLAGWAAVRLADRAWPGVSLAASVLGSRSAADSTAVRARRFYRESQSSQDSGSS</sequence>
<dbReference type="RefSeq" id="WP_196412560.1">
    <property type="nucleotide sequence ID" value="NZ_JADQTO010000002.1"/>
</dbReference>
<dbReference type="EMBL" id="JADQTO010000002">
    <property type="protein sequence ID" value="MBG0560762.1"/>
    <property type="molecule type" value="Genomic_DNA"/>
</dbReference>
<organism evidence="1 2">
    <name type="scientific">Actinoplanes aureus</name>
    <dbReference type="NCBI Taxonomy" id="2792083"/>
    <lineage>
        <taxon>Bacteria</taxon>
        <taxon>Bacillati</taxon>
        <taxon>Actinomycetota</taxon>
        <taxon>Actinomycetes</taxon>
        <taxon>Micromonosporales</taxon>
        <taxon>Micromonosporaceae</taxon>
        <taxon>Actinoplanes</taxon>
    </lineage>
</organism>
<dbReference type="AlphaFoldDB" id="A0A931C3M3"/>
<accession>A0A931C3M3</accession>
<comment type="caution">
    <text evidence="1">The sequence shown here is derived from an EMBL/GenBank/DDBJ whole genome shotgun (WGS) entry which is preliminary data.</text>
</comment>
<reference evidence="1" key="1">
    <citation type="submission" date="2020-11" db="EMBL/GenBank/DDBJ databases">
        <title>Isolation and identification of active actinomycetes.</title>
        <authorList>
            <person name="Sun X."/>
        </authorList>
    </citation>
    <scope>NUCLEOTIDE SEQUENCE</scope>
    <source>
        <strain evidence="1">NEAU-A11</strain>
    </source>
</reference>
<proteinExistence type="predicted"/>
<gene>
    <name evidence="1" type="ORF">I4J89_04685</name>
</gene>
<protein>
    <submittedName>
        <fullName evidence="1">Uncharacterized protein</fullName>
    </submittedName>
</protein>
<keyword evidence="2" id="KW-1185">Reference proteome</keyword>